<dbReference type="Pfam" id="PF03466">
    <property type="entry name" value="LysR_substrate"/>
    <property type="match status" value="1"/>
</dbReference>
<keyword evidence="4" id="KW-0804">Transcription</keyword>
<dbReference type="InterPro" id="IPR036390">
    <property type="entry name" value="WH_DNA-bd_sf"/>
</dbReference>
<dbReference type="RefSeq" id="WP_221007028.1">
    <property type="nucleotide sequence ID" value="NZ_CP081150.1"/>
</dbReference>
<keyword evidence="7" id="KW-1185">Reference proteome</keyword>
<dbReference type="Gene3D" id="1.10.10.10">
    <property type="entry name" value="Winged helix-like DNA-binding domain superfamily/Winged helix DNA-binding domain"/>
    <property type="match status" value="1"/>
</dbReference>
<dbReference type="PANTHER" id="PTHR30126:SF91">
    <property type="entry name" value="LYSR FAMILY TRANSCRIPTIONAL REGULATOR"/>
    <property type="match status" value="1"/>
</dbReference>
<gene>
    <name evidence="6" type="ORF">K4H28_03515</name>
</gene>
<keyword evidence="2" id="KW-0805">Transcription regulation</keyword>
<dbReference type="Pfam" id="PF00126">
    <property type="entry name" value="HTH_1"/>
    <property type="match status" value="1"/>
</dbReference>
<feature type="domain" description="HTH lysR-type" evidence="5">
    <location>
        <begin position="1"/>
        <end position="60"/>
    </location>
</feature>
<evidence type="ECO:0000256" key="3">
    <source>
        <dbReference type="ARBA" id="ARBA00023125"/>
    </source>
</evidence>
<evidence type="ECO:0000313" key="7">
    <source>
        <dbReference type="Proteomes" id="UP000825679"/>
    </source>
</evidence>
<dbReference type="InterPro" id="IPR005119">
    <property type="entry name" value="LysR_subst-bd"/>
</dbReference>
<evidence type="ECO:0000256" key="2">
    <source>
        <dbReference type="ARBA" id="ARBA00023015"/>
    </source>
</evidence>
<protein>
    <submittedName>
        <fullName evidence="6">LysR family transcriptional regulator</fullName>
    </submittedName>
</protein>
<dbReference type="SUPFAM" id="SSF46785">
    <property type="entry name" value="Winged helix' DNA-binding domain"/>
    <property type="match status" value="1"/>
</dbReference>
<dbReference type="Gene3D" id="3.40.190.290">
    <property type="match status" value="1"/>
</dbReference>
<proteinExistence type="inferred from homology"/>
<dbReference type="PROSITE" id="PS50931">
    <property type="entry name" value="HTH_LYSR"/>
    <property type="match status" value="1"/>
</dbReference>
<evidence type="ECO:0000256" key="1">
    <source>
        <dbReference type="ARBA" id="ARBA00009437"/>
    </source>
</evidence>
<dbReference type="SUPFAM" id="SSF53850">
    <property type="entry name" value="Periplasmic binding protein-like II"/>
    <property type="match status" value="1"/>
</dbReference>
<reference evidence="6 7" key="1">
    <citation type="submission" date="2021-08" db="EMBL/GenBank/DDBJ databases">
        <title>complete genome sequencing of Deefgea sp. D25.</title>
        <authorList>
            <person name="Bae J.-W."/>
            <person name="Gim D.-H."/>
        </authorList>
    </citation>
    <scope>NUCLEOTIDE SEQUENCE [LARGE SCALE GENOMIC DNA]</scope>
    <source>
        <strain evidence="6 7">D25</strain>
    </source>
</reference>
<evidence type="ECO:0000259" key="5">
    <source>
        <dbReference type="PROSITE" id="PS50931"/>
    </source>
</evidence>
<dbReference type="CDD" id="cd05466">
    <property type="entry name" value="PBP2_LTTR_substrate"/>
    <property type="match status" value="1"/>
</dbReference>
<dbReference type="InterPro" id="IPR000847">
    <property type="entry name" value="LysR_HTH_N"/>
</dbReference>
<dbReference type="PANTHER" id="PTHR30126">
    <property type="entry name" value="HTH-TYPE TRANSCRIPTIONAL REGULATOR"/>
    <property type="match status" value="1"/>
</dbReference>
<accession>A0ABX8Z856</accession>
<keyword evidence="3" id="KW-0238">DNA-binding</keyword>
<dbReference type="PRINTS" id="PR00039">
    <property type="entry name" value="HTHLYSR"/>
</dbReference>
<comment type="similarity">
    <text evidence="1">Belongs to the LysR transcriptional regulatory family.</text>
</comment>
<name>A0ABX8Z856_9NEIS</name>
<sequence length="287" mass="31884">MFNSIDALSAFVQAAELGSFSAAARHLGKSQSTISEAISNLEVDAGLALFDRTARQIKLTPAGVQLLNHARQVLNSHDALKRQASALHAGLEAQLSIVMSDTFQSREFESLLSEFAERFPLLRLECLADEDQDVLHLLHTGRAHLGLIRAQASYGADFSALPIPGRREMAIYVSQQHPLAKIENPSVAMLAEHRELVLSSYMENSNAQYSPRCWLAPSYLMLLEMTLRGFGWAALPTWQAEYFGQNQLVQLKLPNWPRNVQVDVIWSRHAILGPACSWLIDHISQTG</sequence>
<dbReference type="EMBL" id="CP081150">
    <property type="protein sequence ID" value="QZA78497.1"/>
    <property type="molecule type" value="Genomic_DNA"/>
</dbReference>
<evidence type="ECO:0000313" key="6">
    <source>
        <dbReference type="EMBL" id="QZA78497.1"/>
    </source>
</evidence>
<evidence type="ECO:0000256" key="4">
    <source>
        <dbReference type="ARBA" id="ARBA00023163"/>
    </source>
</evidence>
<dbReference type="Proteomes" id="UP000825679">
    <property type="component" value="Chromosome"/>
</dbReference>
<dbReference type="InterPro" id="IPR036388">
    <property type="entry name" value="WH-like_DNA-bd_sf"/>
</dbReference>
<organism evidence="6 7">
    <name type="scientific">Deefgea tanakiae</name>
    <dbReference type="NCBI Taxonomy" id="2865840"/>
    <lineage>
        <taxon>Bacteria</taxon>
        <taxon>Pseudomonadati</taxon>
        <taxon>Pseudomonadota</taxon>
        <taxon>Betaproteobacteria</taxon>
        <taxon>Neisseriales</taxon>
        <taxon>Chitinibacteraceae</taxon>
        <taxon>Deefgea</taxon>
    </lineage>
</organism>